<dbReference type="PANTHER" id="PTHR10177">
    <property type="entry name" value="CYCLINS"/>
    <property type="match status" value="1"/>
</dbReference>
<name>A0AAV5KRT9_9ROSI</name>
<dbReference type="Proteomes" id="UP001054252">
    <property type="component" value="Unassembled WGS sequence"/>
</dbReference>
<dbReference type="InterPro" id="IPR006671">
    <property type="entry name" value="Cyclin_N"/>
</dbReference>
<dbReference type="InterPro" id="IPR039361">
    <property type="entry name" value="Cyclin"/>
</dbReference>
<dbReference type="Pfam" id="PF00134">
    <property type="entry name" value="Cyclin_N"/>
    <property type="match status" value="1"/>
</dbReference>
<keyword evidence="1" id="KW-0132">Cell division</keyword>
<gene>
    <name evidence="4" type="ORF">SLEP1_g36461</name>
</gene>
<reference evidence="4 5" key="1">
    <citation type="journal article" date="2021" name="Commun. Biol.">
        <title>The genome of Shorea leprosula (Dipterocarpaceae) highlights the ecological relevance of drought in aseasonal tropical rainforests.</title>
        <authorList>
            <person name="Ng K.K.S."/>
            <person name="Kobayashi M.J."/>
            <person name="Fawcett J.A."/>
            <person name="Hatakeyama M."/>
            <person name="Paape T."/>
            <person name="Ng C.H."/>
            <person name="Ang C.C."/>
            <person name="Tnah L.H."/>
            <person name="Lee C.T."/>
            <person name="Nishiyama T."/>
            <person name="Sese J."/>
            <person name="O'Brien M.J."/>
            <person name="Copetti D."/>
            <person name="Mohd Noor M.I."/>
            <person name="Ong R.C."/>
            <person name="Putra M."/>
            <person name="Sireger I.Z."/>
            <person name="Indrioko S."/>
            <person name="Kosugi Y."/>
            <person name="Izuno A."/>
            <person name="Isagi Y."/>
            <person name="Lee S.L."/>
            <person name="Shimizu K.K."/>
        </authorList>
    </citation>
    <scope>NUCLEOTIDE SEQUENCE [LARGE SCALE GENOMIC DNA]</scope>
    <source>
        <strain evidence="4">214</strain>
    </source>
</reference>
<evidence type="ECO:0000256" key="2">
    <source>
        <dbReference type="ARBA" id="ARBA00023306"/>
    </source>
</evidence>
<dbReference type="AlphaFoldDB" id="A0AAV5KRT9"/>
<dbReference type="GO" id="GO:0051301">
    <property type="term" value="P:cell division"/>
    <property type="evidence" value="ECO:0007669"/>
    <property type="project" value="UniProtKB-KW"/>
</dbReference>
<organism evidence="4 5">
    <name type="scientific">Rubroshorea leprosula</name>
    <dbReference type="NCBI Taxonomy" id="152421"/>
    <lineage>
        <taxon>Eukaryota</taxon>
        <taxon>Viridiplantae</taxon>
        <taxon>Streptophyta</taxon>
        <taxon>Embryophyta</taxon>
        <taxon>Tracheophyta</taxon>
        <taxon>Spermatophyta</taxon>
        <taxon>Magnoliopsida</taxon>
        <taxon>eudicotyledons</taxon>
        <taxon>Gunneridae</taxon>
        <taxon>Pentapetalae</taxon>
        <taxon>rosids</taxon>
        <taxon>malvids</taxon>
        <taxon>Malvales</taxon>
        <taxon>Dipterocarpaceae</taxon>
        <taxon>Rubroshorea</taxon>
    </lineage>
</organism>
<evidence type="ECO:0000313" key="4">
    <source>
        <dbReference type="EMBL" id="GKV27271.1"/>
    </source>
</evidence>
<dbReference type="EMBL" id="BPVZ01000075">
    <property type="protein sequence ID" value="GKV27271.1"/>
    <property type="molecule type" value="Genomic_DNA"/>
</dbReference>
<dbReference type="InterPro" id="IPR036915">
    <property type="entry name" value="Cyclin-like_sf"/>
</dbReference>
<keyword evidence="2" id="KW-0131">Cell cycle</keyword>
<feature type="domain" description="Cyclin N-terminal" evidence="3">
    <location>
        <begin position="96"/>
        <end position="155"/>
    </location>
</feature>
<sequence>MSLRCYSSQRFESVEFLIQSAHQLEVTPVVKYTALSFFADRFLPRSRKEGKEVYNVSQFRWESKENVDKHDGYRSNGLIQANDVGNWLLRPMGGGNFQLFALISIWISSKIHDSHPVPLKSLKSLGDMFITEQHFTTRDFLEAELVLLQVLNFDIGTSNVAFMFLEELFVWFKGVSKVGELMSFEACMDLMDLLYEKEETSILFCSPCSLAASILACCTNSLVSKSFTVLFNLLSL</sequence>
<evidence type="ECO:0000256" key="1">
    <source>
        <dbReference type="ARBA" id="ARBA00022618"/>
    </source>
</evidence>
<protein>
    <recommendedName>
        <fullName evidence="3">Cyclin N-terminal domain-containing protein</fullName>
    </recommendedName>
</protein>
<proteinExistence type="predicted"/>
<evidence type="ECO:0000259" key="3">
    <source>
        <dbReference type="Pfam" id="PF00134"/>
    </source>
</evidence>
<comment type="caution">
    <text evidence="4">The sequence shown here is derived from an EMBL/GenBank/DDBJ whole genome shotgun (WGS) entry which is preliminary data.</text>
</comment>
<evidence type="ECO:0000313" key="5">
    <source>
        <dbReference type="Proteomes" id="UP001054252"/>
    </source>
</evidence>
<accession>A0AAV5KRT9</accession>
<dbReference type="Gene3D" id="1.10.472.10">
    <property type="entry name" value="Cyclin-like"/>
    <property type="match status" value="1"/>
</dbReference>
<keyword evidence="5" id="KW-1185">Reference proteome</keyword>
<dbReference type="SUPFAM" id="SSF47954">
    <property type="entry name" value="Cyclin-like"/>
    <property type="match status" value="1"/>
</dbReference>